<evidence type="ECO:0000256" key="1">
    <source>
        <dbReference type="ARBA" id="ARBA00023125"/>
    </source>
</evidence>
<evidence type="ECO:0000256" key="2">
    <source>
        <dbReference type="PROSITE-ProRule" id="PRU00335"/>
    </source>
</evidence>
<dbReference type="InterPro" id="IPR001647">
    <property type="entry name" value="HTH_TetR"/>
</dbReference>
<dbReference type="PANTHER" id="PTHR30055:SF226">
    <property type="entry name" value="HTH-TYPE TRANSCRIPTIONAL REGULATOR PKSA"/>
    <property type="match status" value="1"/>
</dbReference>
<protein>
    <submittedName>
        <fullName evidence="4">TetR family transcriptional regulator</fullName>
    </submittedName>
</protein>
<feature type="domain" description="HTH tetR-type" evidence="3">
    <location>
        <begin position="14"/>
        <end position="74"/>
    </location>
</feature>
<proteinExistence type="predicted"/>
<dbReference type="EMBL" id="SUMD01000009">
    <property type="protein sequence ID" value="TJZ76018.1"/>
    <property type="molecule type" value="Genomic_DNA"/>
</dbReference>
<dbReference type="Gene3D" id="1.10.357.10">
    <property type="entry name" value="Tetracycline Repressor, domain 2"/>
    <property type="match status" value="1"/>
</dbReference>
<keyword evidence="5" id="KW-1185">Reference proteome</keyword>
<dbReference type="Gene3D" id="1.10.10.60">
    <property type="entry name" value="Homeodomain-like"/>
    <property type="match status" value="1"/>
</dbReference>
<organism evidence="4 5">
    <name type="scientific">Rhodococcus oryzae</name>
    <dbReference type="NCBI Taxonomy" id="2571143"/>
    <lineage>
        <taxon>Bacteria</taxon>
        <taxon>Bacillati</taxon>
        <taxon>Actinomycetota</taxon>
        <taxon>Actinomycetes</taxon>
        <taxon>Mycobacteriales</taxon>
        <taxon>Nocardiaceae</taxon>
        <taxon>Rhodococcus</taxon>
    </lineage>
</organism>
<dbReference type="InterPro" id="IPR050109">
    <property type="entry name" value="HTH-type_TetR-like_transc_reg"/>
</dbReference>
<reference evidence="4 5" key="1">
    <citation type="submission" date="2019-04" db="EMBL/GenBank/DDBJ databases">
        <title>Rhodococcus oryzae sp. nov., a novel actinomycete isolated from rhizosphere soil of rice (Oryza sativa L.).</title>
        <authorList>
            <person name="Li C."/>
        </authorList>
    </citation>
    <scope>NUCLEOTIDE SEQUENCE [LARGE SCALE GENOMIC DNA]</scope>
    <source>
        <strain evidence="4 5">NEAU-CX67</strain>
    </source>
</reference>
<dbReference type="Pfam" id="PF17754">
    <property type="entry name" value="TetR_C_14"/>
    <property type="match status" value="1"/>
</dbReference>
<name>A0ABY2RGF9_9NOCA</name>
<comment type="caution">
    <text evidence="4">The sequence shown here is derived from an EMBL/GenBank/DDBJ whole genome shotgun (WGS) entry which is preliminary data.</text>
</comment>
<dbReference type="RefSeq" id="WP_136911167.1">
    <property type="nucleotide sequence ID" value="NZ_SUMD01000009.1"/>
</dbReference>
<evidence type="ECO:0000313" key="4">
    <source>
        <dbReference type="EMBL" id="TJZ76018.1"/>
    </source>
</evidence>
<dbReference type="PANTHER" id="PTHR30055">
    <property type="entry name" value="HTH-TYPE TRANSCRIPTIONAL REGULATOR RUTR"/>
    <property type="match status" value="1"/>
</dbReference>
<gene>
    <name evidence="4" type="ORF">FCG67_18540</name>
</gene>
<evidence type="ECO:0000259" key="3">
    <source>
        <dbReference type="PROSITE" id="PS50977"/>
    </source>
</evidence>
<accession>A0ABY2RGF9</accession>
<feature type="DNA-binding region" description="H-T-H motif" evidence="2">
    <location>
        <begin position="37"/>
        <end position="56"/>
    </location>
</feature>
<dbReference type="Proteomes" id="UP000305109">
    <property type="component" value="Unassembled WGS sequence"/>
</dbReference>
<sequence length="204" mass="21640">MSAPQPTLRDRRRAETQRAIQAHAIPLFAERGYDAVTLSEIAAASGISPMTLYRHFPTKEDLVLVGQQDQLIADRIAAGPADGALVQRIGRALIEAADLISGSRTDADDLLLDRLRLMITVPALRARHLDSQYATQQAIVDALRGDAAADPESDFRAWAAAGACLAAMNAALTRWATEDGRPDLSNLIAAALTAAFGPDVTGGS</sequence>
<dbReference type="Pfam" id="PF00440">
    <property type="entry name" value="TetR_N"/>
    <property type="match status" value="1"/>
</dbReference>
<keyword evidence="1 2" id="KW-0238">DNA-binding</keyword>
<dbReference type="PROSITE" id="PS50977">
    <property type="entry name" value="HTH_TETR_2"/>
    <property type="match status" value="1"/>
</dbReference>
<dbReference type="InterPro" id="IPR041347">
    <property type="entry name" value="MftR_C"/>
</dbReference>
<dbReference type="PRINTS" id="PR00455">
    <property type="entry name" value="HTHTETR"/>
</dbReference>
<dbReference type="SUPFAM" id="SSF46689">
    <property type="entry name" value="Homeodomain-like"/>
    <property type="match status" value="1"/>
</dbReference>
<dbReference type="InterPro" id="IPR009057">
    <property type="entry name" value="Homeodomain-like_sf"/>
</dbReference>
<evidence type="ECO:0000313" key="5">
    <source>
        <dbReference type="Proteomes" id="UP000305109"/>
    </source>
</evidence>